<dbReference type="GO" id="GO:0046872">
    <property type="term" value="F:metal ion binding"/>
    <property type="evidence" value="ECO:0007669"/>
    <property type="project" value="UniProtKB-KW"/>
</dbReference>
<keyword evidence="1" id="KW-0479">Metal-binding</keyword>
<dbReference type="PANTHER" id="PTHR35848">
    <property type="entry name" value="OXALATE-BINDING PROTEIN"/>
    <property type="match status" value="1"/>
</dbReference>
<dbReference type="OrthoDB" id="9806121at2"/>
<name>A0A1X9NA15_9GAMM</name>
<sequence>MIISSLDKLDWTEVSHNPRVQKKQILDNSVCPQLGQFAQAIFPPGETAPAHSHANMTEVFFVQSGRGIIIVEGKEIPLSPQTTVTVQPNESHEVINNSTEDLIVLFFGICH</sequence>
<dbReference type="InterPro" id="IPR013096">
    <property type="entry name" value="Cupin_2"/>
</dbReference>
<evidence type="ECO:0000259" key="2">
    <source>
        <dbReference type="Pfam" id="PF07883"/>
    </source>
</evidence>
<protein>
    <recommendedName>
        <fullName evidence="2">Cupin type-2 domain-containing protein</fullName>
    </recommendedName>
</protein>
<evidence type="ECO:0000313" key="3">
    <source>
        <dbReference type="EMBL" id="ARN73904.1"/>
    </source>
</evidence>
<feature type="domain" description="Cupin type-2" evidence="2">
    <location>
        <begin position="41"/>
        <end position="106"/>
    </location>
</feature>
<accession>A0A1X9NA15</accession>
<proteinExistence type="predicted"/>
<dbReference type="EMBL" id="CP019343">
    <property type="protein sequence ID" value="ARN73904.1"/>
    <property type="molecule type" value="Genomic_DNA"/>
</dbReference>
<gene>
    <name evidence="3" type="ORF">BST96_07115</name>
</gene>
<dbReference type="SUPFAM" id="SSF51182">
    <property type="entry name" value="RmlC-like cupins"/>
    <property type="match status" value="1"/>
</dbReference>
<organism evidence="3 4">
    <name type="scientific">Oceanicoccus sagamiensis</name>
    <dbReference type="NCBI Taxonomy" id="716816"/>
    <lineage>
        <taxon>Bacteria</taxon>
        <taxon>Pseudomonadati</taxon>
        <taxon>Pseudomonadota</taxon>
        <taxon>Gammaproteobacteria</taxon>
        <taxon>Cellvibrionales</taxon>
        <taxon>Spongiibacteraceae</taxon>
        <taxon>Oceanicoccus</taxon>
    </lineage>
</organism>
<dbReference type="STRING" id="716816.BST96_07115"/>
<dbReference type="Pfam" id="PF07883">
    <property type="entry name" value="Cupin_2"/>
    <property type="match status" value="1"/>
</dbReference>
<dbReference type="PANTHER" id="PTHR35848:SF6">
    <property type="entry name" value="CUPIN TYPE-2 DOMAIN-CONTAINING PROTEIN"/>
    <property type="match status" value="1"/>
</dbReference>
<dbReference type="AlphaFoldDB" id="A0A1X9NA15"/>
<dbReference type="Proteomes" id="UP000193450">
    <property type="component" value="Chromosome"/>
</dbReference>
<dbReference type="InterPro" id="IPR051610">
    <property type="entry name" value="GPI/OXD"/>
</dbReference>
<dbReference type="InterPro" id="IPR011051">
    <property type="entry name" value="RmlC_Cupin_sf"/>
</dbReference>
<dbReference type="InterPro" id="IPR014710">
    <property type="entry name" value="RmlC-like_jellyroll"/>
</dbReference>
<dbReference type="KEGG" id="osg:BST96_07115"/>
<dbReference type="Gene3D" id="2.60.120.10">
    <property type="entry name" value="Jelly Rolls"/>
    <property type="match status" value="1"/>
</dbReference>
<keyword evidence="4" id="KW-1185">Reference proteome</keyword>
<evidence type="ECO:0000313" key="4">
    <source>
        <dbReference type="Proteomes" id="UP000193450"/>
    </source>
</evidence>
<reference evidence="3 4" key="1">
    <citation type="submission" date="2016-11" db="EMBL/GenBank/DDBJ databases">
        <title>Trade-off between light-utilization and light-protection in marine flavobacteria.</title>
        <authorList>
            <person name="Kumagai Y."/>
        </authorList>
    </citation>
    <scope>NUCLEOTIDE SEQUENCE [LARGE SCALE GENOMIC DNA]</scope>
    <source>
        <strain evidence="3 4">NBRC 107125</strain>
    </source>
</reference>
<evidence type="ECO:0000256" key="1">
    <source>
        <dbReference type="ARBA" id="ARBA00022723"/>
    </source>
</evidence>
<dbReference type="RefSeq" id="WP_085758030.1">
    <property type="nucleotide sequence ID" value="NZ_CP019343.1"/>
</dbReference>